<evidence type="ECO:0000256" key="7">
    <source>
        <dbReference type="SAM" id="SignalP"/>
    </source>
</evidence>
<accession>A0AA90TSQ3</accession>
<dbReference type="Pfam" id="PF11700">
    <property type="entry name" value="ATG22"/>
    <property type="match status" value="1"/>
</dbReference>
<feature type="transmembrane region" description="Helical" evidence="6">
    <location>
        <begin position="31"/>
        <end position="50"/>
    </location>
</feature>
<evidence type="ECO:0000256" key="2">
    <source>
        <dbReference type="ARBA" id="ARBA00022448"/>
    </source>
</evidence>
<keyword evidence="3 6" id="KW-0812">Transmembrane</keyword>
<dbReference type="InterPro" id="IPR024671">
    <property type="entry name" value="Atg22-like"/>
</dbReference>
<comment type="caution">
    <text evidence="9">The sequence shown here is derived from an EMBL/GenBank/DDBJ whole genome shotgun (WGS) entry which is preliminary data.</text>
</comment>
<evidence type="ECO:0000256" key="4">
    <source>
        <dbReference type="ARBA" id="ARBA00022989"/>
    </source>
</evidence>
<protein>
    <submittedName>
        <fullName evidence="9">MFS transporter</fullName>
    </submittedName>
</protein>
<feature type="transmembrane region" description="Helical" evidence="6">
    <location>
        <begin position="57"/>
        <end position="76"/>
    </location>
</feature>
<evidence type="ECO:0000256" key="1">
    <source>
        <dbReference type="ARBA" id="ARBA00004651"/>
    </source>
</evidence>
<proteinExistence type="predicted"/>
<dbReference type="RefSeq" id="WP_235824848.1">
    <property type="nucleotide sequence ID" value="NZ_JAVGVR010000001.1"/>
</dbReference>
<feature type="signal peptide" evidence="7">
    <location>
        <begin position="1"/>
        <end position="21"/>
    </location>
</feature>
<evidence type="ECO:0000256" key="3">
    <source>
        <dbReference type="ARBA" id="ARBA00022692"/>
    </source>
</evidence>
<comment type="subcellular location">
    <subcellularLocation>
        <location evidence="1">Cell membrane</location>
        <topology evidence="1">Multi-pass membrane protein</topology>
    </subcellularLocation>
</comment>
<dbReference type="GO" id="GO:0022857">
    <property type="term" value="F:transmembrane transporter activity"/>
    <property type="evidence" value="ECO:0007669"/>
    <property type="project" value="InterPro"/>
</dbReference>
<keyword evidence="5 6" id="KW-0472">Membrane</keyword>
<dbReference type="PROSITE" id="PS50850">
    <property type="entry name" value="MFS"/>
    <property type="match status" value="1"/>
</dbReference>
<organism evidence="9 10">
    <name type="scientific">Bacillus salipaludis</name>
    <dbReference type="NCBI Taxonomy" id="2547811"/>
    <lineage>
        <taxon>Bacteria</taxon>
        <taxon>Bacillati</taxon>
        <taxon>Bacillota</taxon>
        <taxon>Bacilli</taxon>
        <taxon>Bacillales</taxon>
        <taxon>Bacillaceae</taxon>
        <taxon>Bacillus</taxon>
    </lineage>
</organism>
<evidence type="ECO:0000256" key="5">
    <source>
        <dbReference type="ARBA" id="ARBA00023136"/>
    </source>
</evidence>
<dbReference type="InterPro" id="IPR036259">
    <property type="entry name" value="MFS_trans_sf"/>
</dbReference>
<dbReference type="Gene3D" id="1.20.1250.20">
    <property type="entry name" value="MFS general substrate transporter like domains"/>
    <property type="match status" value="1"/>
</dbReference>
<gene>
    <name evidence="9" type="ORF">RCG21_05305</name>
</gene>
<evidence type="ECO:0000313" key="10">
    <source>
        <dbReference type="Proteomes" id="UP001178888"/>
    </source>
</evidence>
<dbReference type="AlphaFoldDB" id="A0AA90TSQ3"/>
<dbReference type="EMBL" id="JAVGVR010000001">
    <property type="protein sequence ID" value="MDQ6595814.1"/>
    <property type="molecule type" value="Genomic_DNA"/>
</dbReference>
<name>A0AA90TSQ3_9BACI</name>
<evidence type="ECO:0000256" key="6">
    <source>
        <dbReference type="SAM" id="Phobius"/>
    </source>
</evidence>
<dbReference type="GO" id="GO:0005886">
    <property type="term" value="C:plasma membrane"/>
    <property type="evidence" value="ECO:0007669"/>
    <property type="project" value="UniProtKB-SubCell"/>
</dbReference>
<reference evidence="9" key="1">
    <citation type="submission" date="2023-08" db="EMBL/GenBank/DDBJ databases">
        <title>Nitrogen cycling bacteria in agricultural field soils.</title>
        <authorList>
            <person name="Jang J."/>
        </authorList>
    </citation>
    <scope>NUCLEOTIDE SEQUENCE</scope>
    <source>
        <strain evidence="9">PS3-36</strain>
    </source>
</reference>
<feature type="domain" description="Major facilitator superfamily (MFS) profile" evidence="8">
    <location>
        <begin position="1"/>
        <end position="79"/>
    </location>
</feature>
<dbReference type="InterPro" id="IPR020846">
    <property type="entry name" value="MFS_dom"/>
</dbReference>
<evidence type="ECO:0000313" key="9">
    <source>
        <dbReference type="EMBL" id="MDQ6595814.1"/>
    </source>
</evidence>
<keyword evidence="7" id="KW-0732">Signal</keyword>
<evidence type="ECO:0000259" key="8">
    <source>
        <dbReference type="PROSITE" id="PS50850"/>
    </source>
</evidence>
<dbReference type="Proteomes" id="UP001178888">
    <property type="component" value="Unassembled WGS sequence"/>
</dbReference>
<keyword evidence="2" id="KW-0813">Transport</keyword>
<keyword evidence="10" id="KW-1185">Reference proteome</keyword>
<feature type="chain" id="PRO_5041651953" evidence="7">
    <location>
        <begin position="22"/>
        <end position="92"/>
    </location>
</feature>
<sequence length="92" mass="9898">MYSFKAPFWVLPSLFLTQSTAAVAIASINSIGNLGGFVGPYAIGIIKGMTGDTKSGLLFLSALLLISFLMVLFMNLDKKEVTEENNYKNVSG</sequence>
<keyword evidence="4 6" id="KW-1133">Transmembrane helix</keyword>
<dbReference type="SUPFAM" id="SSF103473">
    <property type="entry name" value="MFS general substrate transporter"/>
    <property type="match status" value="1"/>
</dbReference>